<gene>
    <name evidence="3" type="ORF">MUN80_00215</name>
</gene>
<dbReference type="InterPro" id="IPR007372">
    <property type="entry name" value="Lipid/polyisoprenoid-bd_YceI"/>
</dbReference>
<evidence type="ECO:0000313" key="3">
    <source>
        <dbReference type="EMBL" id="UOQ53201.1"/>
    </source>
</evidence>
<feature type="signal peptide" evidence="1">
    <location>
        <begin position="1"/>
        <end position="20"/>
    </location>
</feature>
<evidence type="ECO:0000313" key="4">
    <source>
        <dbReference type="Proteomes" id="UP000831785"/>
    </source>
</evidence>
<dbReference type="Pfam" id="PF04264">
    <property type="entry name" value="YceI"/>
    <property type="match status" value="1"/>
</dbReference>
<dbReference type="SUPFAM" id="SSF101874">
    <property type="entry name" value="YceI-like"/>
    <property type="match status" value="1"/>
</dbReference>
<keyword evidence="1" id="KW-0732">Signal</keyword>
<dbReference type="PANTHER" id="PTHR34406:SF1">
    <property type="entry name" value="PROTEIN YCEI"/>
    <property type="match status" value="1"/>
</dbReference>
<dbReference type="PANTHER" id="PTHR34406">
    <property type="entry name" value="PROTEIN YCEI"/>
    <property type="match status" value="1"/>
</dbReference>
<dbReference type="EMBL" id="CP095049">
    <property type="protein sequence ID" value="UOQ53201.1"/>
    <property type="molecule type" value="Genomic_DNA"/>
</dbReference>
<proteinExistence type="predicted"/>
<feature type="domain" description="Lipid/polyisoprenoid-binding YceI-like" evidence="2">
    <location>
        <begin position="23"/>
        <end position="177"/>
    </location>
</feature>
<keyword evidence="4" id="KW-1185">Reference proteome</keyword>
<evidence type="ECO:0000256" key="1">
    <source>
        <dbReference type="SAM" id="SignalP"/>
    </source>
</evidence>
<dbReference type="InterPro" id="IPR036761">
    <property type="entry name" value="TTHA0802/YceI-like_sf"/>
</dbReference>
<dbReference type="RefSeq" id="WP_244718112.1">
    <property type="nucleotide sequence ID" value="NZ_CP095049.1"/>
</dbReference>
<dbReference type="SMART" id="SM00867">
    <property type="entry name" value="YceI"/>
    <property type="match status" value="1"/>
</dbReference>
<reference evidence="3 4" key="1">
    <citation type="submission" date="2022-04" db="EMBL/GenBank/DDBJ databases">
        <title>Hymenobacter sp. isolated from the air.</title>
        <authorList>
            <person name="Won M."/>
            <person name="Lee C.-M."/>
            <person name="Woen H.-Y."/>
            <person name="Kwon S.-W."/>
        </authorList>
    </citation>
    <scope>NUCLEOTIDE SEQUENCE [LARGE SCALE GENOMIC DNA]</scope>
    <source>
        <strain evidence="4">5116 S-27</strain>
    </source>
</reference>
<evidence type="ECO:0000259" key="2">
    <source>
        <dbReference type="SMART" id="SM00867"/>
    </source>
</evidence>
<dbReference type="Proteomes" id="UP000831785">
    <property type="component" value="Chromosome"/>
</dbReference>
<dbReference type="Gene3D" id="2.40.128.110">
    <property type="entry name" value="Lipid/polyisoprenoid-binding, YceI-like"/>
    <property type="match status" value="1"/>
</dbReference>
<feature type="chain" id="PRO_5045188962" evidence="1">
    <location>
        <begin position="21"/>
        <end position="219"/>
    </location>
</feature>
<protein>
    <submittedName>
        <fullName evidence="3">YceI family protein</fullName>
    </submittedName>
</protein>
<accession>A0ABY4FFI6</accession>
<organism evidence="3 4">
    <name type="scientific">Hymenobacter cellulosivorans</name>
    <dbReference type="NCBI Taxonomy" id="2932249"/>
    <lineage>
        <taxon>Bacteria</taxon>
        <taxon>Pseudomonadati</taxon>
        <taxon>Bacteroidota</taxon>
        <taxon>Cytophagia</taxon>
        <taxon>Cytophagales</taxon>
        <taxon>Hymenobacteraceae</taxon>
        <taxon>Hymenobacter</taxon>
    </lineage>
</organism>
<name>A0ABY4FFI6_9BACT</name>
<sequence length="219" mass="23827">MKHLLLLGLGLLLLLPTAQAQGKYSTRTGSIRFFSGTPLEDIEGRSTQAAGVLDMNTGKVAFSVPMKSFVFKRTLMQEHFNENYVESEKYPTATFSGAVVGFQPGQLPGTGLQRVQVEGDLTIHGVKRRVRVPGTLELKDSHLLVSSKFNVAPADYNIEIPALVRDNIAKTMEVTLAFSCDPTPRLKPPLPDEFSSLFSPVGPACRPATRYRAGPGPGR</sequence>